<comment type="catalytic activity">
    <reaction evidence="12">
        <text>5-amino-6-(5-phospho-D-ribitylamino)uracil + NADP(+) = 5-amino-6-(5-phospho-D-ribosylamino)uracil + NADPH + H(+)</text>
        <dbReference type="Rhea" id="RHEA:17845"/>
        <dbReference type="ChEBI" id="CHEBI:15378"/>
        <dbReference type="ChEBI" id="CHEBI:57783"/>
        <dbReference type="ChEBI" id="CHEBI:58349"/>
        <dbReference type="ChEBI" id="CHEBI:58421"/>
        <dbReference type="ChEBI" id="CHEBI:58453"/>
        <dbReference type="EC" id="1.1.1.193"/>
    </reaction>
</comment>
<gene>
    <name evidence="14" type="primary">ribD</name>
    <name evidence="14" type="ORF">NSPWAT_1142</name>
</gene>
<dbReference type="EC" id="1.1.1.193" evidence="12"/>
<feature type="domain" description="CMP/dCMP-type deaminase" evidence="13">
    <location>
        <begin position="1"/>
        <end position="117"/>
    </location>
</feature>
<keyword evidence="9 12" id="KW-0521">NADP</keyword>
<evidence type="ECO:0000256" key="6">
    <source>
        <dbReference type="ARBA" id="ARBA00022619"/>
    </source>
</evidence>
<comment type="function">
    <text evidence="1 12">Converts 2,5-diamino-6-(ribosylamino)-4(3h)-pyrimidinone 5'-phosphate into 5-amino-6-(ribosylamino)-2,4(1h,3h)-pyrimidinedione 5'-phosphate.</text>
</comment>
<dbReference type="Pfam" id="PF01872">
    <property type="entry name" value="RibD_C"/>
    <property type="match status" value="1"/>
</dbReference>
<evidence type="ECO:0000259" key="13">
    <source>
        <dbReference type="PROSITE" id="PS51747"/>
    </source>
</evidence>
<dbReference type="PANTHER" id="PTHR38011:SF7">
    <property type="entry name" value="2,5-DIAMINO-6-RIBOSYLAMINO-4(3H)-PYRIMIDINONE 5'-PHOSPHATE REDUCTASE"/>
    <property type="match status" value="1"/>
</dbReference>
<sequence>MRHALALAGRAAGRTSPNPMVGAVVLRGGKVVGEGYHRRAGKAHAEIEALRKAGVKAHGADLIVTLEPCCHQGRTGPCTEAVIAAGIRRVVVGMQDPNPLVKGKGMRVLRRAGIEVKSGILRKECERLNEVFLKYIRTGLPFVTMKAAISLDGKIATNSGDSQWITGPEARKRVHRLRNRVDAIVVGAGTVVKDDPQLTTRLGKRSGRNPVRVVLDTSNRVPPEARVFQNADRDRVIYVTTGNTPVPHLEQLGEAGVEVWTLRPLEDGVPLESVLRRLAENGLTDVLIEGGSHINASALKEGIVDKVMFFVAPILIGGNGAISVIGGPGIKHLKDALPLRQASVTPVGKDWMVEGYL</sequence>
<evidence type="ECO:0000256" key="8">
    <source>
        <dbReference type="ARBA" id="ARBA00022833"/>
    </source>
</evidence>
<dbReference type="InterPro" id="IPR016193">
    <property type="entry name" value="Cytidine_deaminase-like"/>
</dbReference>
<keyword evidence="7 12" id="KW-0479">Metal-binding</keyword>
<dbReference type="InterPro" id="IPR011549">
    <property type="entry name" value="RibD_C"/>
</dbReference>
<evidence type="ECO:0000313" key="14">
    <source>
        <dbReference type="EMBL" id="CAI2718001.1"/>
    </source>
</evidence>
<evidence type="ECO:0000256" key="9">
    <source>
        <dbReference type="ARBA" id="ARBA00022857"/>
    </source>
</evidence>
<proteinExistence type="inferred from homology"/>
<keyword evidence="11" id="KW-0511">Multifunctional enzyme</keyword>
<dbReference type="Pfam" id="PF00383">
    <property type="entry name" value="dCMP_cyt_deam_1"/>
    <property type="match status" value="1"/>
</dbReference>
<evidence type="ECO:0000256" key="11">
    <source>
        <dbReference type="ARBA" id="ARBA00023268"/>
    </source>
</evidence>
<evidence type="ECO:0000313" key="15">
    <source>
        <dbReference type="Proteomes" id="UP001157733"/>
    </source>
</evidence>
<dbReference type="Proteomes" id="UP001157733">
    <property type="component" value="Chromosome"/>
</dbReference>
<keyword evidence="6 12" id="KW-0686">Riboflavin biosynthesis</keyword>
<organism evidence="14 15">
    <name type="scientific">Nitrospina watsonii</name>
    <dbReference type="NCBI Taxonomy" id="1323948"/>
    <lineage>
        <taxon>Bacteria</taxon>
        <taxon>Pseudomonadati</taxon>
        <taxon>Nitrospinota/Tectimicrobiota group</taxon>
        <taxon>Nitrospinota</taxon>
        <taxon>Nitrospinia</taxon>
        <taxon>Nitrospinales</taxon>
        <taxon>Nitrospinaceae</taxon>
        <taxon>Nitrospina</taxon>
    </lineage>
</organism>
<accession>A0ABN8W1A5</accession>
<comment type="similarity">
    <text evidence="4 12">In the N-terminal section; belongs to the cytidine and deoxycytidylate deaminase family.</text>
</comment>
<dbReference type="CDD" id="cd01284">
    <property type="entry name" value="Riboflavin_deaminase-reductase"/>
    <property type="match status" value="1"/>
</dbReference>
<evidence type="ECO:0000256" key="3">
    <source>
        <dbReference type="ARBA" id="ARBA00004910"/>
    </source>
</evidence>
<keyword evidence="10 12" id="KW-0560">Oxidoreductase</keyword>
<evidence type="ECO:0000256" key="1">
    <source>
        <dbReference type="ARBA" id="ARBA00002151"/>
    </source>
</evidence>
<dbReference type="EMBL" id="OX336137">
    <property type="protein sequence ID" value="CAI2718001.1"/>
    <property type="molecule type" value="Genomic_DNA"/>
</dbReference>
<dbReference type="InterPro" id="IPR004794">
    <property type="entry name" value="Eubact_RibD"/>
</dbReference>
<comment type="similarity">
    <text evidence="5 12">In the C-terminal section; belongs to the HTP reductase family.</text>
</comment>
<evidence type="ECO:0000256" key="12">
    <source>
        <dbReference type="PIRNR" id="PIRNR006769"/>
    </source>
</evidence>
<dbReference type="InterPro" id="IPR002734">
    <property type="entry name" value="RibDG_C"/>
</dbReference>
<dbReference type="EC" id="3.5.4.26" evidence="12"/>
<keyword evidence="8 12" id="KW-0862">Zinc</keyword>
<dbReference type="PANTHER" id="PTHR38011">
    <property type="entry name" value="DIHYDROFOLATE REDUCTASE FAMILY PROTEIN (AFU_ORTHOLOGUE AFUA_8G06820)"/>
    <property type="match status" value="1"/>
</dbReference>
<evidence type="ECO:0000256" key="5">
    <source>
        <dbReference type="ARBA" id="ARBA00007417"/>
    </source>
</evidence>
<reference evidence="14 15" key="1">
    <citation type="submission" date="2022-09" db="EMBL/GenBank/DDBJ databases">
        <authorList>
            <person name="Kop L."/>
        </authorList>
    </citation>
    <scope>NUCLEOTIDE SEQUENCE [LARGE SCALE GENOMIC DNA]</scope>
    <source>
        <strain evidence="14 15">347</strain>
    </source>
</reference>
<evidence type="ECO:0000256" key="10">
    <source>
        <dbReference type="ARBA" id="ARBA00023002"/>
    </source>
</evidence>
<dbReference type="Gene3D" id="3.40.140.10">
    <property type="entry name" value="Cytidine Deaminase, domain 2"/>
    <property type="match status" value="1"/>
</dbReference>
<dbReference type="GO" id="GO:0008703">
    <property type="term" value="F:5-amino-6-(5-phosphoribosylamino)uracil reductase activity"/>
    <property type="evidence" value="ECO:0007669"/>
    <property type="project" value="UniProtKB-EC"/>
</dbReference>
<comment type="pathway">
    <text evidence="3 12">Cofactor biosynthesis; riboflavin biosynthesis; 5-amino-6-(D-ribitylamino)uracil from GTP: step 3/4.</text>
</comment>
<dbReference type="InterPro" id="IPR016192">
    <property type="entry name" value="APOBEC/CMP_deaminase_Zn-bd"/>
</dbReference>
<keyword evidence="15" id="KW-1185">Reference proteome</keyword>
<comment type="cofactor">
    <cofactor evidence="12">
        <name>Zn(2+)</name>
        <dbReference type="ChEBI" id="CHEBI:29105"/>
    </cofactor>
    <text evidence="12">Binds 1 zinc ion.</text>
</comment>
<dbReference type="GO" id="GO:0008835">
    <property type="term" value="F:diaminohydroxyphosphoribosylaminopyrimidine deaminase activity"/>
    <property type="evidence" value="ECO:0007669"/>
    <property type="project" value="UniProtKB-EC"/>
</dbReference>
<dbReference type="InterPro" id="IPR050765">
    <property type="entry name" value="Riboflavin_Biosynth_HTPR"/>
</dbReference>
<dbReference type="PIRSF" id="PIRSF006769">
    <property type="entry name" value="RibD"/>
    <property type="match status" value="1"/>
</dbReference>
<dbReference type="SUPFAM" id="SSF53597">
    <property type="entry name" value="Dihydrofolate reductase-like"/>
    <property type="match status" value="1"/>
</dbReference>
<keyword evidence="12 14" id="KW-0378">Hydrolase</keyword>
<evidence type="ECO:0000256" key="7">
    <source>
        <dbReference type="ARBA" id="ARBA00022723"/>
    </source>
</evidence>
<evidence type="ECO:0000256" key="4">
    <source>
        <dbReference type="ARBA" id="ARBA00005259"/>
    </source>
</evidence>
<dbReference type="SUPFAM" id="SSF53927">
    <property type="entry name" value="Cytidine deaminase-like"/>
    <property type="match status" value="1"/>
</dbReference>
<comment type="catalytic activity">
    <reaction evidence="12">
        <text>2,5-diamino-6-hydroxy-4-(5-phosphoribosylamino)-pyrimidine + H2O + H(+) = 5-amino-6-(5-phospho-D-ribosylamino)uracil + NH4(+)</text>
        <dbReference type="Rhea" id="RHEA:21868"/>
        <dbReference type="ChEBI" id="CHEBI:15377"/>
        <dbReference type="ChEBI" id="CHEBI:15378"/>
        <dbReference type="ChEBI" id="CHEBI:28938"/>
        <dbReference type="ChEBI" id="CHEBI:58453"/>
        <dbReference type="ChEBI" id="CHEBI:58614"/>
        <dbReference type="EC" id="3.5.4.26"/>
    </reaction>
</comment>
<dbReference type="InterPro" id="IPR024072">
    <property type="entry name" value="DHFR-like_dom_sf"/>
</dbReference>
<protein>
    <recommendedName>
        <fullName evidence="12">Riboflavin biosynthesis protein RibD</fullName>
    </recommendedName>
    <domain>
        <recommendedName>
            <fullName evidence="12">Diaminohydroxyphosphoribosylaminopyrimidine deaminase</fullName>
            <shortName evidence="12">DRAP deaminase</shortName>
            <ecNumber evidence="12">3.5.4.26</ecNumber>
        </recommendedName>
        <alternativeName>
            <fullName evidence="12">Riboflavin-specific deaminase</fullName>
        </alternativeName>
    </domain>
    <domain>
        <recommendedName>
            <fullName evidence="12">5-amino-6-(5-phosphoribosylamino)uracil reductase</fullName>
            <ecNumber evidence="12">1.1.1.193</ecNumber>
        </recommendedName>
        <alternativeName>
            <fullName evidence="12">HTP reductase</fullName>
        </alternativeName>
    </domain>
</protein>
<dbReference type="InterPro" id="IPR002125">
    <property type="entry name" value="CMP_dCMP_dom"/>
</dbReference>
<dbReference type="NCBIfam" id="TIGR00227">
    <property type="entry name" value="ribD_Cterm"/>
    <property type="match status" value="1"/>
</dbReference>
<comment type="pathway">
    <text evidence="2 12">Cofactor biosynthesis; riboflavin biosynthesis; 5-amino-6-(D-ribitylamino)uracil from GTP: step 2/4.</text>
</comment>
<name>A0ABN8W1A5_9BACT</name>
<evidence type="ECO:0000256" key="2">
    <source>
        <dbReference type="ARBA" id="ARBA00004882"/>
    </source>
</evidence>
<dbReference type="Gene3D" id="3.40.430.10">
    <property type="entry name" value="Dihydrofolate Reductase, subunit A"/>
    <property type="match status" value="1"/>
</dbReference>
<dbReference type="PROSITE" id="PS00903">
    <property type="entry name" value="CYT_DCMP_DEAMINASES_1"/>
    <property type="match status" value="1"/>
</dbReference>
<dbReference type="PROSITE" id="PS51747">
    <property type="entry name" value="CYT_DCMP_DEAMINASES_2"/>
    <property type="match status" value="1"/>
</dbReference>
<dbReference type="NCBIfam" id="TIGR00326">
    <property type="entry name" value="eubact_ribD"/>
    <property type="match status" value="1"/>
</dbReference>